<dbReference type="EMBL" id="LAZR01010860">
    <property type="protein sequence ID" value="KKM64656.1"/>
    <property type="molecule type" value="Genomic_DNA"/>
</dbReference>
<reference evidence="1" key="1">
    <citation type="journal article" date="2015" name="Nature">
        <title>Complex archaea that bridge the gap between prokaryotes and eukaryotes.</title>
        <authorList>
            <person name="Spang A."/>
            <person name="Saw J.H."/>
            <person name="Jorgensen S.L."/>
            <person name="Zaremba-Niedzwiedzka K."/>
            <person name="Martijn J."/>
            <person name="Lind A.E."/>
            <person name="van Eijk R."/>
            <person name="Schleper C."/>
            <person name="Guy L."/>
            <person name="Ettema T.J."/>
        </authorList>
    </citation>
    <scope>NUCLEOTIDE SEQUENCE</scope>
</reference>
<protein>
    <submittedName>
        <fullName evidence="1">Uncharacterized protein</fullName>
    </submittedName>
</protein>
<name>A0A0F9JQF5_9ZZZZ</name>
<comment type="caution">
    <text evidence="1">The sequence shown here is derived from an EMBL/GenBank/DDBJ whole genome shotgun (WGS) entry which is preliminary data.</text>
</comment>
<gene>
    <name evidence="1" type="ORF">LCGC14_1499240</name>
</gene>
<dbReference type="AlphaFoldDB" id="A0A0F9JQF5"/>
<accession>A0A0F9JQF5</accession>
<sequence length="94" mass="10726">MEAMLNEIMQTADHQIPYYAYGDNQAACDMSHRLETIYNTIPDILQEFNEKQNNLKRFGKHDSNCNALKSFTGNEEIVGVICTCGFTKALMEDK</sequence>
<proteinExistence type="predicted"/>
<organism evidence="1">
    <name type="scientific">marine sediment metagenome</name>
    <dbReference type="NCBI Taxonomy" id="412755"/>
    <lineage>
        <taxon>unclassified sequences</taxon>
        <taxon>metagenomes</taxon>
        <taxon>ecological metagenomes</taxon>
    </lineage>
</organism>
<evidence type="ECO:0000313" key="1">
    <source>
        <dbReference type="EMBL" id="KKM64656.1"/>
    </source>
</evidence>